<dbReference type="RefSeq" id="WP_157590874.1">
    <property type="nucleotide sequence ID" value="NZ_WPIN01000030.1"/>
</dbReference>
<accession>A0A7K1SR52</accession>
<evidence type="ECO:0000313" key="1">
    <source>
        <dbReference type="EMBL" id="MVM36076.1"/>
    </source>
</evidence>
<sequence>MKYKVEIWVSFNYGAWTLSFSKIVELDFAPFYGLIFIESSESNDLLIEVSEGIGRNCQIQYDLNEKAFLVDVRNWWKHAVSDETIDSTIAEFIEFGYVRQDTTDVVALKELMAR</sequence>
<comment type="caution">
    <text evidence="1">The sequence shown here is derived from an EMBL/GenBank/DDBJ whole genome shotgun (WGS) entry which is preliminary data.</text>
</comment>
<evidence type="ECO:0000313" key="2">
    <source>
        <dbReference type="Proteomes" id="UP000436006"/>
    </source>
</evidence>
<keyword evidence="2" id="KW-1185">Reference proteome</keyword>
<reference evidence="1 2" key="1">
    <citation type="submission" date="2019-12" db="EMBL/GenBank/DDBJ databases">
        <title>Spirosoma sp. HMF4905 genome sequencing and assembly.</title>
        <authorList>
            <person name="Kang H."/>
            <person name="Cha I."/>
            <person name="Kim H."/>
            <person name="Joh K."/>
        </authorList>
    </citation>
    <scope>NUCLEOTIDE SEQUENCE [LARGE SCALE GENOMIC DNA]</scope>
    <source>
        <strain evidence="1 2">HMF4905</strain>
    </source>
</reference>
<dbReference type="Proteomes" id="UP000436006">
    <property type="component" value="Unassembled WGS sequence"/>
</dbReference>
<dbReference type="AlphaFoldDB" id="A0A7K1SR52"/>
<gene>
    <name evidence="1" type="ORF">GO755_39045</name>
</gene>
<proteinExistence type="predicted"/>
<dbReference type="EMBL" id="WPIN01000030">
    <property type="protein sequence ID" value="MVM36076.1"/>
    <property type="molecule type" value="Genomic_DNA"/>
</dbReference>
<name>A0A7K1SR52_9BACT</name>
<protein>
    <submittedName>
        <fullName evidence="1">Uncharacterized protein</fullName>
    </submittedName>
</protein>
<organism evidence="1 2">
    <name type="scientific">Spirosoma arboris</name>
    <dbReference type="NCBI Taxonomy" id="2682092"/>
    <lineage>
        <taxon>Bacteria</taxon>
        <taxon>Pseudomonadati</taxon>
        <taxon>Bacteroidota</taxon>
        <taxon>Cytophagia</taxon>
        <taxon>Cytophagales</taxon>
        <taxon>Cytophagaceae</taxon>
        <taxon>Spirosoma</taxon>
    </lineage>
</organism>